<dbReference type="AlphaFoldDB" id="A0A7W6EFC7"/>
<dbReference type="PANTHER" id="PTHR30537">
    <property type="entry name" value="HTH-TYPE TRANSCRIPTIONAL REGULATOR"/>
    <property type="match status" value="1"/>
</dbReference>
<accession>A0A7W6EFC7</accession>
<dbReference type="Gene3D" id="3.40.190.290">
    <property type="match status" value="1"/>
</dbReference>
<evidence type="ECO:0000259" key="5">
    <source>
        <dbReference type="PROSITE" id="PS50931"/>
    </source>
</evidence>
<evidence type="ECO:0000313" key="6">
    <source>
        <dbReference type="EMBL" id="MBB3808686.1"/>
    </source>
</evidence>
<dbReference type="InterPro" id="IPR000847">
    <property type="entry name" value="LysR_HTH_N"/>
</dbReference>
<dbReference type="InterPro" id="IPR058163">
    <property type="entry name" value="LysR-type_TF_proteobact-type"/>
</dbReference>
<reference evidence="6 7" key="1">
    <citation type="submission" date="2020-08" db="EMBL/GenBank/DDBJ databases">
        <title>Genomic Encyclopedia of Type Strains, Phase IV (KMG-IV): sequencing the most valuable type-strain genomes for metagenomic binning, comparative biology and taxonomic classification.</title>
        <authorList>
            <person name="Goeker M."/>
        </authorList>
    </citation>
    <scope>NUCLEOTIDE SEQUENCE [LARGE SCALE GENOMIC DNA]</scope>
    <source>
        <strain evidence="6 7">DSM 28760</strain>
    </source>
</reference>
<evidence type="ECO:0000256" key="4">
    <source>
        <dbReference type="ARBA" id="ARBA00023163"/>
    </source>
</evidence>
<evidence type="ECO:0000256" key="3">
    <source>
        <dbReference type="ARBA" id="ARBA00023125"/>
    </source>
</evidence>
<evidence type="ECO:0000256" key="1">
    <source>
        <dbReference type="ARBA" id="ARBA00009437"/>
    </source>
</evidence>
<dbReference type="Pfam" id="PF00126">
    <property type="entry name" value="HTH_1"/>
    <property type="match status" value="1"/>
</dbReference>
<keyword evidence="7" id="KW-1185">Reference proteome</keyword>
<dbReference type="GO" id="GO:0003700">
    <property type="term" value="F:DNA-binding transcription factor activity"/>
    <property type="evidence" value="ECO:0007669"/>
    <property type="project" value="InterPro"/>
</dbReference>
<dbReference type="InterPro" id="IPR036390">
    <property type="entry name" value="WH_DNA-bd_sf"/>
</dbReference>
<keyword evidence="3 6" id="KW-0238">DNA-binding</keyword>
<protein>
    <submittedName>
        <fullName evidence="6">DNA-binding transcriptional LysR family regulator</fullName>
    </submittedName>
</protein>
<proteinExistence type="inferred from homology"/>
<dbReference type="Pfam" id="PF03466">
    <property type="entry name" value="LysR_substrate"/>
    <property type="match status" value="1"/>
</dbReference>
<dbReference type="RefSeq" id="WP_183750650.1">
    <property type="nucleotide sequence ID" value="NZ_JACICC010000001.1"/>
</dbReference>
<dbReference type="InterPro" id="IPR036388">
    <property type="entry name" value="WH-like_DNA-bd_sf"/>
</dbReference>
<dbReference type="PANTHER" id="PTHR30537:SF3">
    <property type="entry name" value="TRANSCRIPTIONAL REGULATORY PROTEIN"/>
    <property type="match status" value="1"/>
</dbReference>
<evidence type="ECO:0000313" key="7">
    <source>
        <dbReference type="Proteomes" id="UP000537592"/>
    </source>
</evidence>
<dbReference type="PROSITE" id="PS50931">
    <property type="entry name" value="HTH_LYSR"/>
    <property type="match status" value="1"/>
</dbReference>
<keyword evidence="2" id="KW-0805">Transcription regulation</keyword>
<evidence type="ECO:0000256" key="2">
    <source>
        <dbReference type="ARBA" id="ARBA00023015"/>
    </source>
</evidence>
<feature type="domain" description="HTH lysR-type" evidence="5">
    <location>
        <begin position="15"/>
        <end position="72"/>
    </location>
</feature>
<dbReference type="Gene3D" id="1.10.10.10">
    <property type="entry name" value="Winged helix-like DNA-binding domain superfamily/Winged helix DNA-binding domain"/>
    <property type="match status" value="1"/>
</dbReference>
<keyword evidence="4" id="KW-0804">Transcription</keyword>
<comment type="caution">
    <text evidence="6">The sequence shown here is derived from an EMBL/GenBank/DDBJ whole genome shotgun (WGS) entry which is preliminary data.</text>
</comment>
<dbReference type="Proteomes" id="UP000537592">
    <property type="component" value="Unassembled WGS sequence"/>
</dbReference>
<comment type="similarity">
    <text evidence="1">Belongs to the LysR transcriptional regulatory family.</text>
</comment>
<name>A0A7W6EFC7_9HYPH</name>
<dbReference type="EMBL" id="JACICC010000001">
    <property type="protein sequence ID" value="MBB3808686.1"/>
    <property type="molecule type" value="Genomic_DNA"/>
</dbReference>
<organism evidence="6 7">
    <name type="scientific">Pseudochelatococcus contaminans</name>
    <dbReference type="NCBI Taxonomy" id="1538103"/>
    <lineage>
        <taxon>Bacteria</taxon>
        <taxon>Pseudomonadati</taxon>
        <taxon>Pseudomonadota</taxon>
        <taxon>Alphaproteobacteria</taxon>
        <taxon>Hyphomicrobiales</taxon>
        <taxon>Chelatococcaceae</taxon>
        <taxon>Pseudochelatococcus</taxon>
    </lineage>
</organism>
<dbReference type="SUPFAM" id="SSF46785">
    <property type="entry name" value="Winged helix' DNA-binding domain"/>
    <property type="match status" value="1"/>
</dbReference>
<sequence>MQHRHPVTSDSTSRLSWDDFRLVRAICDSGSLTGAAEALGVNHSTVFRRLAALEDLLGVKLFDRHRSGYIPTPPGEEMLAISERWADDVSALGRMLMGCGDAPAGELRITTNDTLLMHMLMPIFAGFRETYPRIRLEILLSNQLLNLSRRDADIAIRATDNPPETLVGRRLATLAWALYGRRSDFGDETVGIEDLTGRNWVLMNDHFASMKAVRYVTETVPQERIAYRVNSVLGLSEAVQAGIGIGPLPCFIADTQPSLRRLMPPNSDFATSLWLLTHADLRRSVRVRAFLDYAAAAISRLQPLLEGTMQPASQPIPA</sequence>
<dbReference type="SUPFAM" id="SSF53850">
    <property type="entry name" value="Periplasmic binding protein-like II"/>
    <property type="match status" value="1"/>
</dbReference>
<dbReference type="InterPro" id="IPR005119">
    <property type="entry name" value="LysR_subst-bd"/>
</dbReference>
<dbReference type="GO" id="GO:0006351">
    <property type="term" value="P:DNA-templated transcription"/>
    <property type="evidence" value="ECO:0007669"/>
    <property type="project" value="TreeGrafter"/>
</dbReference>
<dbReference type="GO" id="GO:0043565">
    <property type="term" value="F:sequence-specific DNA binding"/>
    <property type="evidence" value="ECO:0007669"/>
    <property type="project" value="TreeGrafter"/>
</dbReference>
<gene>
    <name evidence="6" type="ORF">FHS81_000740</name>
</gene>